<reference evidence="1" key="1">
    <citation type="submission" date="2018-05" db="EMBL/GenBank/DDBJ databases">
        <authorList>
            <person name="Lanie J.A."/>
            <person name="Ng W.-L."/>
            <person name="Kazmierczak K.M."/>
            <person name="Andrzejewski T.M."/>
            <person name="Davidsen T.M."/>
            <person name="Wayne K.J."/>
            <person name="Tettelin H."/>
            <person name="Glass J.I."/>
            <person name="Rusch D."/>
            <person name="Podicherti R."/>
            <person name="Tsui H.-C.T."/>
            <person name="Winkler M.E."/>
        </authorList>
    </citation>
    <scope>NUCLEOTIDE SEQUENCE</scope>
</reference>
<gene>
    <name evidence="1" type="ORF">METZ01_LOCUS104366</name>
</gene>
<protein>
    <submittedName>
        <fullName evidence="1">Uncharacterized protein</fullName>
    </submittedName>
</protein>
<name>A0A381WGC6_9ZZZZ</name>
<organism evidence="1">
    <name type="scientific">marine metagenome</name>
    <dbReference type="NCBI Taxonomy" id="408172"/>
    <lineage>
        <taxon>unclassified sequences</taxon>
        <taxon>metagenomes</taxon>
        <taxon>ecological metagenomes</taxon>
    </lineage>
</organism>
<proteinExistence type="predicted"/>
<accession>A0A381WGC6</accession>
<sequence>MKIKSGNTQLNRVTFNIMSQRIQNMLKLLLAIFVALSIGFSKPKINIYLIKFDNIQNDQVTEWLRDGFPDLVREELIKNGGIQIRGHADLERVMNNRTLLRGDRSRRRDLLLLGKYDRQLDEMKIRVQLVDIATWEELDKRSLTGSHQDISSLSNRLVETVHTMLMPLLPIKKDPTLSASQYRTYGMPDLAQELTKSIDHGIDLMEESMDLITGAKGIPTDTDPDITGEWVLDLNVDNQEQENPENEINTNMLIQVLENITTSPYKVTLSNPRFEYDTGNDEQMDVVLSVTYSLKENIIKDMLTTLPYSGLRQDGSFTVFMFDKDNFNFPAHLTERFKTGDHRVIPVVRFFNNEGKIVVVIVDTPEVHWYSKTSKNVLFVPTHHFSPLIDFTVGGWSLQIAMETVNITVDYTFTMNMDKIHQLGKVSLKFIPENELEDFLNPLL</sequence>
<dbReference type="EMBL" id="UINC01011712">
    <property type="protein sequence ID" value="SVA51512.1"/>
    <property type="molecule type" value="Genomic_DNA"/>
</dbReference>
<evidence type="ECO:0000313" key="1">
    <source>
        <dbReference type="EMBL" id="SVA51512.1"/>
    </source>
</evidence>
<dbReference type="AlphaFoldDB" id="A0A381WGC6"/>